<reference evidence="5" key="1">
    <citation type="submission" date="2022-03" db="EMBL/GenBank/DDBJ databases">
        <title>Draft genome sequence of Aduncisulcus paluster, a free-living microaerophilic Fornicata.</title>
        <authorList>
            <person name="Yuyama I."/>
            <person name="Kume K."/>
            <person name="Tamura T."/>
            <person name="Inagaki Y."/>
            <person name="Hashimoto T."/>
        </authorList>
    </citation>
    <scope>NUCLEOTIDE SEQUENCE</scope>
    <source>
        <strain evidence="5">NY0171</strain>
    </source>
</reference>
<sequence length="94" mass="10640">KGSYFINTSRGELVDHQALMDELDSGRIAAAAMDVFPDEFNPQFDITRQKMWKYINEHKNVIVTPHIAGSTEDAWRLTERKAIDMVCEGIKAGV</sequence>
<dbReference type="Pfam" id="PF02826">
    <property type="entry name" value="2-Hacid_dh_C"/>
    <property type="match status" value="1"/>
</dbReference>
<feature type="domain" description="D-isomer specific 2-hydroxyacid dehydrogenase NAD-binding" evidence="4">
    <location>
        <begin position="1"/>
        <end position="68"/>
    </location>
</feature>
<dbReference type="EMBL" id="BQXS01004613">
    <property type="protein sequence ID" value="GKT37440.1"/>
    <property type="molecule type" value="Genomic_DNA"/>
</dbReference>
<keyword evidence="2" id="KW-0560">Oxidoreductase</keyword>
<dbReference type="PANTHER" id="PTHR42789:SF1">
    <property type="entry name" value="D-ISOMER SPECIFIC 2-HYDROXYACID DEHYDROGENASE FAMILY PROTEIN (AFU_ORTHOLOGUE AFUA_6G10090)"/>
    <property type="match status" value="1"/>
</dbReference>
<dbReference type="Gene3D" id="3.40.50.720">
    <property type="entry name" value="NAD(P)-binding Rossmann-like Domain"/>
    <property type="match status" value="2"/>
</dbReference>
<protein>
    <submittedName>
        <fullName evidence="5">Hydroxyacid dehydrogenase</fullName>
    </submittedName>
</protein>
<dbReference type="PANTHER" id="PTHR42789">
    <property type="entry name" value="D-ISOMER SPECIFIC 2-HYDROXYACID DEHYDROGENASE FAMILY PROTEIN (AFU_ORTHOLOGUE AFUA_6G10090)"/>
    <property type="match status" value="1"/>
</dbReference>
<dbReference type="SUPFAM" id="SSF51735">
    <property type="entry name" value="NAD(P)-binding Rossmann-fold domains"/>
    <property type="match status" value="1"/>
</dbReference>
<dbReference type="InterPro" id="IPR036291">
    <property type="entry name" value="NAD(P)-bd_dom_sf"/>
</dbReference>
<evidence type="ECO:0000256" key="3">
    <source>
        <dbReference type="ARBA" id="ARBA00023027"/>
    </source>
</evidence>
<dbReference type="Proteomes" id="UP001057375">
    <property type="component" value="Unassembled WGS sequence"/>
</dbReference>
<proteinExistence type="inferred from homology"/>
<dbReference type="InterPro" id="IPR006140">
    <property type="entry name" value="D-isomer_DH_NAD-bd"/>
</dbReference>
<keyword evidence="3" id="KW-0520">NAD</keyword>
<organism evidence="5 6">
    <name type="scientific">Aduncisulcus paluster</name>
    <dbReference type="NCBI Taxonomy" id="2918883"/>
    <lineage>
        <taxon>Eukaryota</taxon>
        <taxon>Metamonada</taxon>
        <taxon>Carpediemonas-like organisms</taxon>
        <taxon>Aduncisulcus</taxon>
    </lineage>
</organism>
<evidence type="ECO:0000313" key="6">
    <source>
        <dbReference type="Proteomes" id="UP001057375"/>
    </source>
</evidence>
<feature type="non-terminal residue" evidence="5">
    <location>
        <position position="1"/>
    </location>
</feature>
<comment type="caution">
    <text evidence="5">The sequence shown here is derived from an EMBL/GenBank/DDBJ whole genome shotgun (WGS) entry which is preliminary data.</text>
</comment>
<evidence type="ECO:0000256" key="2">
    <source>
        <dbReference type="ARBA" id="ARBA00023002"/>
    </source>
</evidence>
<gene>
    <name evidence="5" type="ORF">ADUPG1_003378</name>
</gene>
<evidence type="ECO:0000313" key="5">
    <source>
        <dbReference type="EMBL" id="GKT37440.1"/>
    </source>
</evidence>
<dbReference type="InterPro" id="IPR050857">
    <property type="entry name" value="D-2-hydroxyacid_DH"/>
</dbReference>
<evidence type="ECO:0000259" key="4">
    <source>
        <dbReference type="Pfam" id="PF02826"/>
    </source>
</evidence>
<accession>A0ABQ5KYC6</accession>
<name>A0ABQ5KYC6_9EUKA</name>
<keyword evidence="6" id="KW-1185">Reference proteome</keyword>
<evidence type="ECO:0000256" key="1">
    <source>
        <dbReference type="ARBA" id="ARBA00005854"/>
    </source>
</evidence>
<comment type="similarity">
    <text evidence="1">Belongs to the D-isomer specific 2-hydroxyacid dehydrogenase family.</text>
</comment>